<evidence type="ECO:0000313" key="2">
    <source>
        <dbReference type="Proteomes" id="UP000250321"/>
    </source>
</evidence>
<proteinExistence type="predicted"/>
<dbReference type="OrthoDB" id="958739at2759"/>
<keyword evidence="2" id="KW-1185">Reference proteome</keyword>
<gene>
    <name evidence="1" type="ORF">Pyn_09458</name>
</gene>
<protein>
    <submittedName>
        <fullName evidence="1">Uncharacterized protein</fullName>
    </submittedName>
</protein>
<dbReference type="Proteomes" id="UP000250321">
    <property type="component" value="Unassembled WGS sequence"/>
</dbReference>
<dbReference type="AlphaFoldDB" id="A0A314UDF8"/>
<sequence length="159" mass="17759">MASSTRVYEFALSIHVFGPNNSAMRDAFALPINTFDISERTGTLAILILQVTRGTRVYAFAFPINTHSDSFRRTPNSCTDMPVYAFALPINTCDSSLKTYEPDYSVTWHVHKWLTQRAKLEVHGNDLKSLLLLHLVTSLANLAPDENKGAPAKITRVSF</sequence>
<accession>A0A314UDF8</accession>
<organism evidence="1 2">
    <name type="scientific">Prunus yedoensis var. nudiflora</name>
    <dbReference type="NCBI Taxonomy" id="2094558"/>
    <lineage>
        <taxon>Eukaryota</taxon>
        <taxon>Viridiplantae</taxon>
        <taxon>Streptophyta</taxon>
        <taxon>Embryophyta</taxon>
        <taxon>Tracheophyta</taxon>
        <taxon>Spermatophyta</taxon>
        <taxon>Magnoliopsida</taxon>
        <taxon>eudicotyledons</taxon>
        <taxon>Gunneridae</taxon>
        <taxon>Pentapetalae</taxon>
        <taxon>rosids</taxon>
        <taxon>fabids</taxon>
        <taxon>Rosales</taxon>
        <taxon>Rosaceae</taxon>
        <taxon>Amygdaloideae</taxon>
        <taxon>Amygdaleae</taxon>
        <taxon>Prunus</taxon>
    </lineage>
</organism>
<name>A0A314UDF8_PRUYE</name>
<dbReference type="EMBL" id="PJQY01003665">
    <property type="protein sequence ID" value="PQM35507.1"/>
    <property type="molecule type" value="Genomic_DNA"/>
</dbReference>
<evidence type="ECO:0000313" key="1">
    <source>
        <dbReference type="EMBL" id="PQM35507.1"/>
    </source>
</evidence>
<comment type="caution">
    <text evidence="1">The sequence shown here is derived from an EMBL/GenBank/DDBJ whole genome shotgun (WGS) entry which is preliminary data.</text>
</comment>
<reference evidence="1 2" key="1">
    <citation type="submission" date="2018-02" db="EMBL/GenBank/DDBJ databases">
        <title>Draft genome of wild Prunus yedoensis var. nudiflora.</title>
        <authorList>
            <person name="Baek S."/>
            <person name="Kim J.-H."/>
            <person name="Choi K."/>
            <person name="Kim G.-B."/>
            <person name="Cho A."/>
            <person name="Jang H."/>
            <person name="Shin C.-H."/>
            <person name="Yu H.-J."/>
            <person name="Mun J.-H."/>
        </authorList>
    </citation>
    <scope>NUCLEOTIDE SEQUENCE [LARGE SCALE GENOMIC DNA]</scope>
    <source>
        <strain evidence="2">cv. Jeju island</strain>
        <tissue evidence="1">Leaf</tissue>
    </source>
</reference>